<name>A0ACD1IUW7_9EURO</name>
<proteinExistence type="predicted"/>
<organism evidence="1 2">
    <name type="scientific">Aspergillus costaricaensis CBS 115574</name>
    <dbReference type="NCBI Taxonomy" id="1448317"/>
    <lineage>
        <taxon>Eukaryota</taxon>
        <taxon>Fungi</taxon>
        <taxon>Dikarya</taxon>
        <taxon>Ascomycota</taxon>
        <taxon>Pezizomycotina</taxon>
        <taxon>Eurotiomycetes</taxon>
        <taxon>Eurotiomycetidae</taxon>
        <taxon>Eurotiales</taxon>
        <taxon>Aspergillaceae</taxon>
        <taxon>Aspergillus</taxon>
        <taxon>Aspergillus subgen. Circumdati</taxon>
    </lineage>
</organism>
<evidence type="ECO:0000313" key="2">
    <source>
        <dbReference type="Proteomes" id="UP000249748"/>
    </source>
</evidence>
<dbReference type="Proteomes" id="UP000249748">
    <property type="component" value="Unassembled WGS sequence"/>
</dbReference>
<dbReference type="EMBL" id="KZ824535">
    <property type="protein sequence ID" value="RAK94441.1"/>
    <property type="molecule type" value="Genomic_DNA"/>
</dbReference>
<gene>
    <name evidence="1" type="ORF">BO79DRAFT_3027</name>
</gene>
<accession>A0ACD1IUW7</accession>
<sequence>MRAPSTAKGCRLCRRATQPRGLILPAMGFNLIPTKARSTTQKNGSGSKRRTQAQGKKEHSTPKLPMTLSCLSTRELDEKTYKKAAASCENHDLQVLETGSCSIDSGTNVTIHEFENRAPSREMKKKITKHNHLIHAILTG</sequence>
<protein>
    <submittedName>
        <fullName evidence="1">Uncharacterized protein</fullName>
    </submittedName>
</protein>
<evidence type="ECO:0000313" key="1">
    <source>
        <dbReference type="EMBL" id="RAK94441.1"/>
    </source>
</evidence>
<reference evidence="1" key="1">
    <citation type="submission" date="2018-02" db="EMBL/GenBank/DDBJ databases">
        <title>The genomes of Aspergillus section Nigri reveals drivers in fungal speciation.</title>
        <authorList>
            <consortium name="DOE Joint Genome Institute"/>
            <person name="Vesth T.C."/>
            <person name="Nybo J."/>
            <person name="Theobald S."/>
            <person name="Brandl J."/>
            <person name="Frisvad J.C."/>
            <person name="Nielsen K.F."/>
            <person name="Lyhne E.K."/>
            <person name="Kogle M.E."/>
            <person name="Kuo A."/>
            <person name="Riley R."/>
            <person name="Clum A."/>
            <person name="Nolan M."/>
            <person name="Lipzen A."/>
            <person name="Salamov A."/>
            <person name="Henrissat B."/>
            <person name="Wiebenga A."/>
            <person name="De vries R.P."/>
            <person name="Grigoriev I.V."/>
            <person name="Mortensen U.H."/>
            <person name="Andersen M.R."/>
            <person name="Baker S.E."/>
        </authorList>
    </citation>
    <scope>NUCLEOTIDE SEQUENCE</scope>
    <source>
        <strain evidence="1">CBS 115574</strain>
    </source>
</reference>
<keyword evidence="2" id="KW-1185">Reference proteome</keyword>